<evidence type="ECO:0000256" key="3">
    <source>
        <dbReference type="ARBA" id="ARBA00022525"/>
    </source>
</evidence>
<evidence type="ECO:0000256" key="14">
    <source>
        <dbReference type="SAM" id="MobiDB-lite"/>
    </source>
</evidence>
<evidence type="ECO:0000256" key="6">
    <source>
        <dbReference type="ARBA" id="ARBA00022729"/>
    </source>
</evidence>
<evidence type="ECO:0000256" key="11">
    <source>
        <dbReference type="PIRSR" id="PIRSR601842-1"/>
    </source>
</evidence>
<keyword evidence="10 13" id="KW-0865">Zymogen</keyword>
<name>A0A1X2GBG4_9FUNG</name>
<evidence type="ECO:0000313" key="16">
    <source>
        <dbReference type="EMBL" id="ORX49860.1"/>
    </source>
</evidence>
<evidence type="ECO:0000256" key="2">
    <source>
        <dbReference type="ARBA" id="ARBA00006006"/>
    </source>
</evidence>
<dbReference type="SUPFAM" id="SSF55486">
    <property type="entry name" value="Metalloproteases ('zincins'), catalytic domain"/>
    <property type="match status" value="1"/>
</dbReference>
<evidence type="ECO:0000256" key="12">
    <source>
        <dbReference type="PIRSR" id="PIRSR601842-2"/>
    </source>
</evidence>
<dbReference type="InterPro" id="IPR027268">
    <property type="entry name" value="Peptidase_M4/M1_CTD_sf"/>
</dbReference>
<feature type="chain" id="PRO_5011823623" description="Extracellular metalloproteinase" evidence="13">
    <location>
        <begin position="20"/>
        <end position="758"/>
    </location>
</feature>
<comment type="similarity">
    <text evidence="2 13">Belongs to the peptidase M36 family.</text>
</comment>
<dbReference type="OrthoDB" id="3227768at2759"/>
<reference evidence="16 17" key="1">
    <citation type="submission" date="2016-07" db="EMBL/GenBank/DDBJ databases">
        <title>Pervasive Adenine N6-methylation of Active Genes in Fungi.</title>
        <authorList>
            <consortium name="DOE Joint Genome Institute"/>
            <person name="Mondo S.J."/>
            <person name="Dannebaum R.O."/>
            <person name="Kuo R.C."/>
            <person name="Labutti K."/>
            <person name="Haridas S."/>
            <person name="Kuo A."/>
            <person name="Salamov A."/>
            <person name="Ahrendt S.R."/>
            <person name="Lipzen A."/>
            <person name="Sullivan W."/>
            <person name="Andreopoulos W.B."/>
            <person name="Clum A."/>
            <person name="Lindquist E."/>
            <person name="Daum C."/>
            <person name="Ramamoorthy G.K."/>
            <person name="Gryganskyi A."/>
            <person name="Culley D."/>
            <person name="Magnuson J.K."/>
            <person name="James T.Y."/>
            <person name="O'Malley M.A."/>
            <person name="Stajich J.E."/>
            <person name="Spatafora J.W."/>
            <person name="Visel A."/>
            <person name="Grigoriev I.V."/>
        </authorList>
    </citation>
    <scope>NUCLEOTIDE SEQUENCE [LARGE SCALE GENOMIC DNA]</scope>
    <source>
        <strain evidence="16 17">NRRL 3301</strain>
    </source>
</reference>
<dbReference type="GO" id="GO:0005615">
    <property type="term" value="C:extracellular space"/>
    <property type="evidence" value="ECO:0007669"/>
    <property type="project" value="InterPro"/>
</dbReference>
<dbReference type="PANTHER" id="PTHR33478:SF1">
    <property type="entry name" value="EXTRACELLULAR METALLOPROTEINASE MEP"/>
    <property type="match status" value="1"/>
</dbReference>
<feature type="binding site" evidence="12">
    <location>
        <position position="321"/>
    </location>
    <ligand>
        <name>Zn(2+)</name>
        <dbReference type="ChEBI" id="CHEBI:29105"/>
        <note>catalytic</note>
    </ligand>
</feature>
<keyword evidence="4 13" id="KW-0645">Protease</keyword>
<feature type="binding site" evidence="12">
    <location>
        <position position="556"/>
    </location>
    <ligand>
        <name>Zn(2+)</name>
        <dbReference type="ChEBI" id="CHEBI:29105"/>
        <note>catalytic</note>
    </ligand>
</feature>
<feature type="domain" description="FTP" evidence="15">
    <location>
        <begin position="90"/>
        <end position="130"/>
    </location>
</feature>
<evidence type="ECO:0000256" key="8">
    <source>
        <dbReference type="ARBA" id="ARBA00022833"/>
    </source>
</evidence>
<keyword evidence="9 13" id="KW-0482">Metalloprotease</keyword>
<evidence type="ECO:0000256" key="9">
    <source>
        <dbReference type="ARBA" id="ARBA00023049"/>
    </source>
</evidence>
<dbReference type="EC" id="3.4.24.-" evidence="13"/>
<evidence type="ECO:0000256" key="5">
    <source>
        <dbReference type="ARBA" id="ARBA00022723"/>
    </source>
</evidence>
<keyword evidence="3 13" id="KW-0964">Secreted</keyword>
<feature type="compositionally biased region" description="Polar residues" evidence="14">
    <location>
        <begin position="482"/>
        <end position="492"/>
    </location>
</feature>
<dbReference type="GO" id="GO:0008270">
    <property type="term" value="F:zinc ion binding"/>
    <property type="evidence" value="ECO:0007669"/>
    <property type="project" value="InterPro"/>
</dbReference>
<dbReference type="Gene3D" id="1.10.390.10">
    <property type="entry name" value="Neutral Protease Domain 2"/>
    <property type="match status" value="1"/>
</dbReference>
<comment type="cofactor">
    <cofactor evidence="12">
        <name>Zn(2+)</name>
        <dbReference type="ChEBI" id="CHEBI:29105"/>
    </cofactor>
    <text evidence="12">Binds 1 zinc ion per subunit.</text>
</comment>
<feature type="binding site" evidence="12">
    <location>
        <position position="530"/>
    </location>
    <ligand>
        <name>Zn(2+)</name>
        <dbReference type="ChEBI" id="CHEBI:29105"/>
        <note>catalytic</note>
    </ligand>
</feature>
<dbReference type="Gene3D" id="3.10.170.10">
    <property type="match status" value="1"/>
</dbReference>
<organism evidence="16 17">
    <name type="scientific">Hesseltinella vesiculosa</name>
    <dbReference type="NCBI Taxonomy" id="101127"/>
    <lineage>
        <taxon>Eukaryota</taxon>
        <taxon>Fungi</taxon>
        <taxon>Fungi incertae sedis</taxon>
        <taxon>Mucoromycota</taxon>
        <taxon>Mucoromycotina</taxon>
        <taxon>Mucoromycetes</taxon>
        <taxon>Mucorales</taxon>
        <taxon>Cunninghamellaceae</taxon>
        <taxon>Hesseltinella</taxon>
    </lineage>
</organism>
<dbReference type="PANTHER" id="PTHR33478">
    <property type="entry name" value="EXTRACELLULAR METALLOPROTEINASE MEP"/>
    <property type="match status" value="1"/>
</dbReference>
<comment type="caution">
    <text evidence="16">The sequence shown here is derived from an EMBL/GenBank/DDBJ whole genome shotgun (WGS) entry which is preliminary data.</text>
</comment>
<keyword evidence="6 13" id="KW-0732">Signal</keyword>
<dbReference type="STRING" id="101127.A0A1X2GBG4"/>
<proteinExistence type="inferred from homology"/>
<dbReference type="CDD" id="cd09596">
    <property type="entry name" value="M36"/>
    <property type="match status" value="1"/>
</dbReference>
<dbReference type="GO" id="GO:0006508">
    <property type="term" value="P:proteolysis"/>
    <property type="evidence" value="ECO:0007669"/>
    <property type="project" value="UniProtKB-KW"/>
</dbReference>
<accession>A0A1X2GBG4</accession>
<feature type="active site" evidence="11">
    <location>
        <position position="527"/>
    </location>
</feature>
<dbReference type="InterPro" id="IPR001842">
    <property type="entry name" value="Peptidase_M36"/>
</dbReference>
<feature type="region of interest" description="Disordered" evidence="14">
    <location>
        <begin position="300"/>
        <end position="321"/>
    </location>
</feature>
<sequence length="758" mass="84179">MKTPIHTAIALYFATNVFAATLPKHATQHDVVNFGPELGQRREYTADAWSPYDLKASLTGPVAPEQAALDFARSRLTESDFEIDAAYASDLTGVTHVHLRQLVHGLPVLNGNININVLANGEILSYGNSFARPHPSSSVLEQMKNGWNQLVLGKSGSKKKLTSSSWATTNTYHDQVLTPSDAVISLYKFVKPKLPNPAMADILSADALTAHQDLKAGGDLSVLVEGVPFALQPVKVKQAYLQMEDGRLALIWDVQMELDDHWYNGHVDVASGAMHGLVDWVHHYDIDEVVSPTSRRWMPNKNKKKIHLPPPGDDNTAGPADAYYNVIPFGANDPSDSQQELIKNPHDNFASPEGWHSQGFYSSQGSRKQHPTFNVTAGNNVYAHTNPDGGYNWEDNYRPLGRTGGKYGDALVFDYEARFDVDEPEQYEDAAVTNLFYWCNMAHDLFHRYGFDEKSGNFQQDNLGRGRDNDDGEGDAVVANAQDGSGRNNANFATPPDGQHGKMRMYIWDQTHPMRDGDFESGIVLHEYTHGVSNRLTGGYKNSNCLGWGEAGGMGEGWGDFVSTIVRMKNADRRAKDFSMGAWSNGGDGIRKYSYSTSMKTNPSTYNIMDRFDYWGVHAKGEVWAEMLYEVYWNLVDKHGFTEEWFPSTASVTSTNQRGVPVMTKKDVEQTKEYVISHGNTLALQLVMDGMKLQPCSPSFTDARDAILDADMVLTGGANYCEIYAGFAKRGLGFGAKLAREGWLEKRKESYQVPPKCQ</sequence>
<dbReference type="GO" id="GO:0004222">
    <property type="term" value="F:metalloendopeptidase activity"/>
    <property type="evidence" value="ECO:0007669"/>
    <property type="project" value="InterPro"/>
</dbReference>
<dbReference type="Pfam" id="PF07504">
    <property type="entry name" value="FTP"/>
    <property type="match status" value="1"/>
</dbReference>
<keyword evidence="8 12" id="KW-0862">Zinc</keyword>
<dbReference type="AlphaFoldDB" id="A0A1X2GBG4"/>
<keyword evidence="7 13" id="KW-0378">Hydrolase</keyword>
<dbReference type="InterPro" id="IPR011096">
    <property type="entry name" value="FTP_domain"/>
</dbReference>
<protein>
    <recommendedName>
        <fullName evidence="13">Extracellular metalloproteinase</fullName>
        <ecNumber evidence="13">3.4.24.-</ecNumber>
    </recommendedName>
    <alternativeName>
        <fullName evidence="13">Fungalysin</fullName>
    </alternativeName>
</protein>
<keyword evidence="17" id="KW-1185">Reference proteome</keyword>
<feature type="binding site" evidence="12">
    <location>
        <position position="526"/>
    </location>
    <ligand>
        <name>Zn(2+)</name>
        <dbReference type="ChEBI" id="CHEBI:29105"/>
        <note>catalytic</note>
    </ligand>
</feature>
<gene>
    <name evidence="16" type="ORF">DM01DRAFT_1337989</name>
</gene>
<evidence type="ECO:0000259" key="15">
    <source>
        <dbReference type="Pfam" id="PF07504"/>
    </source>
</evidence>
<dbReference type="EMBL" id="MCGT01000025">
    <property type="protein sequence ID" value="ORX49860.1"/>
    <property type="molecule type" value="Genomic_DNA"/>
</dbReference>
<feature type="signal peptide" evidence="13">
    <location>
        <begin position="1"/>
        <end position="19"/>
    </location>
</feature>
<comment type="subcellular location">
    <subcellularLocation>
        <location evidence="1 13">Secreted</location>
    </subcellularLocation>
</comment>
<dbReference type="Pfam" id="PF02128">
    <property type="entry name" value="Peptidase_M36"/>
    <property type="match status" value="1"/>
</dbReference>
<keyword evidence="5 12" id="KW-0479">Metal-binding</keyword>
<evidence type="ECO:0000256" key="7">
    <source>
        <dbReference type="ARBA" id="ARBA00022801"/>
    </source>
</evidence>
<evidence type="ECO:0000313" key="17">
    <source>
        <dbReference type="Proteomes" id="UP000242146"/>
    </source>
</evidence>
<dbReference type="Proteomes" id="UP000242146">
    <property type="component" value="Unassembled WGS sequence"/>
</dbReference>
<evidence type="ECO:0000256" key="4">
    <source>
        <dbReference type="ARBA" id="ARBA00022670"/>
    </source>
</evidence>
<evidence type="ECO:0000256" key="13">
    <source>
        <dbReference type="RuleBase" id="RU364017"/>
    </source>
</evidence>
<feature type="region of interest" description="Disordered" evidence="14">
    <location>
        <begin position="460"/>
        <end position="498"/>
    </location>
</feature>
<evidence type="ECO:0000256" key="1">
    <source>
        <dbReference type="ARBA" id="ARBA00004613"/>
    </source>
</evidence>
<dbReference type="InterPro" id="IPR050371">
    <property type="entry name" value="Fungal_virulence_M36"/>
</dbReference>
<evidence type="ECO:0000256" key="10">
    <source>
        <dbReference type="ARBA" id="ARBA00023145"/>
    </source>
</evidence>